<organism evidence="3 4">
    <name type="scientific">Rhodanobacter caeni</name>
    <dbReference type="NCBI Taxonomy" id="657654"/>
    <lineage>
        <taxon>Bacteria</taxon>
        <taxon>Pseudomonadati</taxon>
        <taxon>Pseudomonadota</taxon>
        <taxon>Gammaproteobacteria</taxon>
        <taxon>Lysobacterales</taxon>
        <taxon>Rhodanobacteraceae</taxon>
        <taxon>Rhodanobacter</taxon>
    </lineage>
</organism>
<keyword evidence="2" id="KW-0732">Signal</keyword>
<dbReference type="RefSeq" id="WP_343879055.1">
    <property type="nucleotide sequence ID" value="NZ_BAAAFO010000001.1"/>
</dbReference>
<evidence type="ECO:0000313" key="4">
    <source>
        <dbReference type="Proteomes" id="UP001500657"/>
    </source>
</evidence>
<proteinExistence type="predicted"/>
<evidence type="ECO:0000256" key="1">
    <source>
        <dbReference type="SAM" id="MobiDB-lite"/>
    </source>
</evidence>
<sequence length="279" mass="30246">MTHRSLLLPALLLGALLAGCHNVKTLLPPNFRPPEDTGNTREEAMQRLLQATPCCSSFADFSYQRMLPWQPQKFTLGSGSMVANLNGTHSYFLAFRLPVDAKLPYRVALKSELNGRWLHSSYLFAPTIVLLDAGFQPIRSKDIDLCEHMGWGEETTGAFGSLSIESEKARYLLVYSSAAQQSGQTYWEQSPAAFSTKATLNMNSTGSFSVPHGPDGSLWIGMMNSTYAKAVDNAICKKAPEGDGVLSTLRTVLPTPWSTDHDTHNGGGSGSAGDQVSSP</sequence>
<gene>
    <name evidence="3" type="ORF">GCM10009126_00570</name>
</gene>
<evidence type="ECO:0000256" key="2">
    <source>
        <dbReference type="SAM" id="SignalP"/>
    </source>
</evidence>
<protein>
    <recommendedName>
        <fullName evidence="5">Maltose operon substrate-binding protein (MalM)</fullName>
    </recommendedName>
</protein>
<keyword evidence="4" id="KW-1185">Reference proteome</keyword>
<accession>A0ABN0U4X0</accession>
<feature type="signal peptide" evidence="2">
    <location>
        <begin position="1"/>
        <end position="20"/>
    </location>
</feature>
<feature type="chain" id="PRO_5045982309" description="Maltose operon substrate-binding protein (MalM)" evidence="2">
    <location>
        <begin position="21"/>
        <end position="279"/>
    </location>
</feature>
<dbReference type="InterPro" id="IPR010794">
    <property type="entry name" value="MalM"/>
</dbReference>
<evidence type="ECO:0008006" key="5">
    <source>
        <dbReference type="Google" id="ProtNLM"/>
    </source>
</evidence>
<dbReference type="Pfam" id="PF07148">
    <property type="entry name" value="MalM"/>
    <property type="match status" value="1"/>
</dbReference>
<feature type="region of interest" description="Disordered" evidence="1">
    <location>
        <begin position="254"/>
        <end position="279"/>
    </location>
</feature>
<evidence type="ECO:0000313" key="3">
    <source>
        <dbReference type="EMBL" id="GAA0238881.1"/>
    </source>
</evidence>
<dbReference type="PROSITE" id="PS51257">
    <property type="entry name" value="PROKAR_LIPOPROTEIN"/>
    <property type="match status" value="1"/>
</dbReference>
<name>A0ABN0U4X0_9GAMM</name>
<reference evidence="3 4" key="1">
    <citation type="journal article" date="2019" name="Int. J. Syst. Evol. Microbiol.">
        <title>The Global Catalogue of Microorganisms (GCM) 10K type strain sequencing project: providing services to taxonomists for standard genome sequencing and annotation.</title>
        <authorList>
            <consortium name="The Broad Institute Genomics Platform"/>
            <consortium name="The Broad Institute Genome Sequencing Center for Infectious Disease"/>
            <person name="Wu L."/>
            <person name="Ma J."/>
        </authorList>
    </citation>
    <scope>NUCLEOTIDE SEQUENCE [LARGE SCALE GENOMIC DNA]</scope>
    <source>
        <strain evidence="3 4">JCM 16242</strain>
    </source>
</reference>
<comment type="caution">
    <text evidence="3">The sequence shown here is derived from an EMBL/GenBank/DDBJ whole genome shotgun (WGS) entry which is preliminary data.</text>
</comment>
<dbReference type="Proteomes" id="UP001500657">
    <property type="component" value="Unassembled WGS sequence"/>
</dbReference>
<dbReference type="EMBL" id="BAAAFO010000001">
    <property type="protein sequence ID" value="GAA0238881.1"/>
    <property type="molecule type" value="Genomic_DNA"/>
</dbReference>